<dbReference type="InterPro" id="IPR011453">
    <property type="entry name" value="DUF1559"/>
</dbReference>
<dbReference type="PANTHER" id="PTHR30093:SF2">
    <property type="entry name" value="TYPE II SECRETION SYSTEM PROTEIN H"/>
    <property type="match status" value="1"/>
</dbReference>
<dbReference type="RefSeq" id="WP_146446810.1">
    <property type="nucleotide sequence ID" value="NZ_SJPR01000012.1"/>
</dbReference>
<evidence type="ECO:0000313" key="4">
    <source>
        <dbReference type="Proteomes" id="UP000317421"/>
    </source>
</evidence>
<keyword evidence="1" id="KW-0472">Membrane</keyword>
<dbReference type="EMBL" id="SJPR01000012">
    <property type="protein sequence ID" value="TWT92128.1"/>
    <property type="molecule type" value="Genomic_DNA"/>
</dbReference>
<evidence type="ECO:0000259" key="2">
    <source>
        <dbReference type="Pfam" id="PF07596"/>
    </source>
</evidence>
<dbReference type="Pfam" id="PF07596">
    <property type="entry name" value="SBP_bac_10"/>
    <property type="match status" value="1"/>
</dbReference>
<sequence length="355" mass="38832">MPAHNLRGWQRQFRNARSAAVCSKSRNAAVRVPVGGRLATTLVELLVVLAIVGILISLLLPAVQSAREAARRTHCMNTLKQLAIAALLHEGTHKAFPTAGWGWTFPREVRRGDSGGYLGPAILGDQSWGWRYQLLPFIEHADLWALENDFAIRAAKPPLISCPSRRPTTFYGGEEGGISSTVLGDYVGNGGDTGENGLRTLGLTPDPFCRCRFQTGTIIWYEPNVVGATTNPLKNPLVRTNLITDGTSRTMLFGEKYVNGLWTQGGSWGDNAGWYVGRSWDTQRFAVLRPRPDTYLTDRLASRVQGNQQYNFFGSAHPTAFNCVMVDGSVTAFGYDVDGIAFARVCNRRDGGVGP</sequence>
<accession>A0A5C5ZYP7</accession>
<organism evidence="3 4">
    <name type="scientific">Botrimarina colliarenosi</name>
    <dbReference type="NCBI Taxonomy" id="2528001"/>
    <lineage>
        <taxon>Bacteria</taxon>
        <taxon>Pseudomonadati</taxon>
        <taxon>Planctomycetota</taxon>
        <taxon>Planctomycetia</taxon>
        <taxon>Pirellulales</taxon>
        <taxon>Lacipirellulaceae</taxon>
        <taxon>Botrimarina</taxon>
    </lineage>
</organism>
<proteinExistence type="predicted"/>
<dbReference type="SUPFAM" id="SSF54523">
    <property type="entry name" value="Pili subunits"/>
    <property type="match status" value="1"/>
</dbReference>
<keyword evidence="4" id="KW-1185">Reference proteome</keyword>
<reference evidence="3 4" key="1">
    <citation type="submission" date="2019-02" db="EMBL/GenBank/DDBJ databases">
        <title>Deep-cultivation of Planctomycetes and their phenomic and genomic characterization uncovers novel biology.</title>
        <authorList>
            <person name="Wiegand S."/>
            <person name="Jogler M."/>
            <person name="Boedeker C."/>
            <person name="Pinto D."/>
            <person name="Vollmers J."/>
            <person name="Rivas-Marin E."/>
            <person name="Kohn T."/>
            <person name="Peeters S.H."/>
            <person name="Heuer A."/>
            <person name="Rast P."/>
            <person name="Oberbeckmann S."/>
            <person name="Bunk B."/>
            <person name="Jeske O."/>
            <person name="Meyerdierks A."/>
            <person name="Storesund J.E."/>
            <person name="Kallscheuer N."/>
            <person name="Luecker S."/>
            <person name="Lage O.M."/>
            <person name="Pohl T."/>
            <person name="Merkel B.J."/>
            <person name="Hornburger P."/>
            <person name="Mueller R.-W."/>
            <person name="Bruemmer F."/>
            <person name="Labrenz M."/>
            <person name="Spormann A.M."/>
            <person name="Op Den Camp H."/>
            <person name="Overmann J."/>
            <person name="Amann R."/>
            <person name="Jetten M.S.M."/>
            <person name="Mascher T."/>
            <person name="Medema M.H."/>
            <person name="Devos D.P."/>
            <person name="Kaster A.-K."/>
            <person name="Ovreas L."/>
            <person name="Rohde M."/>
            <person name="Galperin M.Y."/>
            <person name="Jogler C."/>
        </authorList>
    </citation>
    <scope>NUCLEOTIDE SEQUENCE [LARGE SCALE GENOMIC DNA]</scope>
    <source>
        <strain evidence="3 4">Pla108</strain>
    </source>
</reference>
<dbReference type="Proteomes" id="UP000317421">
    <property type="component" value="Unassembled WGS sequence"/>
</dbReference>
<evidence type="ECO:0000313" key="3">
    <source>
        <dbReference type="EMBL" id="TWT92128.1"/>
    </source>
</evidence>
<keyword evidence="1" id="KW-1133">Transmembrane helix</keyword>
<name>A0A5C5ZYP7_9BACT</name>
<dbReference type="PANTHER" id="PTHR30093">
    <property type="entry name" value="GENERAL SECRETION PATHWAY PROTEIN G"/>
    <property type="match status" value="1"/>
</dbReference>
<keyword evidence="1" id="KW-0812">Transmembrane</keyword>
<dbReference type="OrthoDB" id="255848at2"/>
<dbReference type="AlphaFoldDB" id="A0A5C5ZYP7"/>
<dbReference type="InterPro" id="IPR045584">
    <property type="entry name" value="Pilin-like"/>
</dbReference>
<dbReference type="Gene3D" id="3.30.700.10">
    <property type="entry name" value="Glycoprotein, Type 4 Pilin"/>
    <property type="match status" value="1"/>
</dbReference>
<feature type="transmembrane region" description="Helical" evidence="1">
    <location>
        <begin position="42"/>
        <end position="63"/>
    </location>
</feature>
<comment type="caution">
    <text evidence="3">The sequence shown here is derived from an EMBL/GenBank/DDBJ whole genome shotgun (WGS) entry which is preliminary data.</text>
</comment>
<gene>
    <name evidence="3" type="ORF">Pla108_41380</name>
</gene>
<feature type="domain" description="DUF1559" evidence="2">
    <location>
        <begin position="64"/>
        <end position="338"/>
    </location>
</feature>
<protein>
    <recommendedName>
        <fullName evidence="2">DUF1559 domain-containing protein</fullName>
    </recommendedName>
</protein>
<evidence type="ECO:0000256" key="1">
    <source>
        <dbReference type="SAM" id="Phobius"/>
    </source>
</evidence>